<organism evidence="3 4">
    <name type="scientific">Flavobacterium branchiophilum</name>
    <dbReference type="NCBI Taxonomy" id="55197"/>
    <lineage>
        <taxon>Bacteria</taxon>
        <taxon>Pseudomonadati</taxon>
        <taxon>Bacteroidota</taxon>
        <taxon>Flavobacteriia</taxon>
        <taxon>Flavobacteriales</taxon>
        <taxon>Flavobacteriaceae</taxon>
        <taxon>Flavobacterium</taxon>
    </lineage>
</organism>
<evidence type="ECO:0000256" key="1">
    <source>
        <dbReference type="SAM" id="Phobius"/>
    </source>
</evidence>
<dbReference type="GO" id="GO:0016853">
    <property type="term" value="F:isomerase activity"/>
    <property type="evidence" value="ECO:0007669"/>
    <property type="project" value="UniProtKB-KW"/>
</dbReference>
<evidence type="ECO:0000313" key="4">
    <source>
        <dbReference type="Proteomes" id="UP000320773"/>
    </source>
</evidence>
<dbReference type="Pfam" id="PF13905">
    <property type="entry name" value="Thioredoxin_8"/>
    <property type="match status" value="1"/>
</dbReference>
<dbReference type="InterPro" id="IPR036249">
    <property type="entry name" value="Thioredoxin-like_sf"/>
</dbReference>
<sequence>MFLKLKFMKPKLSFIIVLLVLYYFNFIGRIHGLYANFITTGVINVFFTYYLIKTNPFKKLGLFLIFIPFVILSFTVICGIYLNIAMPGVLGYYIYVIATSTGLFLHKYNHLKKIILLIYVFFFTLSIYCYSDMLNLYYSIYNKNDNINKEFPELNIKNKFGKKVNIQNGHKILIIDLWSITCGNCIDAFPKFEKVKNDFENDNQIEFISINIYNSWNDVLVSEKYLKGFTFTNYYCDQSIFSKLGFNSVPNYIIVGKDRKIKYFGSLNIKNNENYNNIYNLIKNEK</sequence>
<dbReference type="PANTHER" id="PTHR42852">
    <property type="entry name" value="THIOL:DISULFIDE INTERCHANGE PROTEIN DSBE"/>
    <property type="match status" value="1"/>
</dbReference>
<feature type="transmembrane region" description="Helical" evidence="1">
    <location>
        <begin position="34"/>
        <end position="52"/>
    </location>
</feature>
<keyword evidence="1" id="KW-1133">Transmembrane helix</keyword>
<evidence type="ECO:0000259" key="2">
    <source>
        <dbReference type="PROSITE" id="PS51352"/>
    </source>
</evidence>
<gene>
    <name evidence="3" type="ORF">BC670_1198</name>
</gene>
<dbReference type="SUPFAM" id="SSF52833">
    <property type="entry name" value="Thioredoxin-like"/>
    <property type="match status" value="1"/>
</dbReference>
<feature type="transmembrane region" description="Helical" evidence="1">
    <location>
        <begin position="12"/>
        <end position="28"/>
    </location>
</feature>
<keyword evidence="1" id="KW-0812">Transmembrane</keyword>
<keyword evidence="1" id="KW-0472">Membrane</keyword>
<dbReference type="EMBL" id="VFPJ01000001">
    <property type="protein sequence ID" value="TQM40317.1"/>
    <property type="molecule type" value="Genomic_DNA"/>
</dbReference>
<proteinExistence type="predicted"/>
<accession>A0A543G2N2</accession>
<dbReference type="InterPro" id="IPR013766">
    <property type="entry name" value="Thioredoxin_domain"/>
</dbReference>
<feature type="transmembrane region" description="Helical" evidence="1">
    <location>
        <begin position="90"/>
        <end position="108"/>
    </location>
</feature>
<dbReference type="InterPro" id="IPR012336">
    <property type="entry name" value="Thioredoxin-like_fold"/>
</dbReference>
<dbReference type="InterPro" id="IPR050553">
    <property type="entry name" value="Thioredoxin_ResA/DsbE_sf"/>
</dbReference>
<protein>
    <submittedName>
        <fullName evidence="3">Thiol-disulfide isomerase/thioredoxin</fullName>
    </submittedName>
</protein>
<dbReference type="AlphaFoldDB" id="A0A543G2N2"/>
<feature type="transmembrane region" description="Helical" evidence="1">
    <location>
        <begin position="115"/>
        <end position="138"/>
    </location>
</feature>
<comment type="caution">
    <text evidence="3">The sequence shown here is derived from an EMBL/GenBank/DDBJ whole genome shotgun (WGS) entry which is preliminary data.</text>
</comment>
<reference evidence="3 4" key="1">
    <citation type="submission" date="2019-06" db="EMBL/GenBank/DDBJ databases">
        <title>Genomic Encyclopedia of Archaeal and Bacterial Type Strains, Phase II (KMG-II): from individual species to whole genera.</title>
        <authorList>
            <person name="Goeker M."/>
        </authorList>
    </citation>
    <scope>NUCLEOTIDE SEQUENCE [LARGE SCALE GENOMIC DNA]</scope>
    <source>
        <strain evidence="3 4">DSM 24789</strain>
    </source>
</reference>
<dbReference type="Proteomes" id="UP000320773">
    <property type="component" value="Unassembled WGS sequence"/>
</dbReference>
<dbReference type="PANTHER" id="PTHR42852:SF13">
    <property type="entry name" value="PROTEIN DIPZ"/>
    <property type="match status" value="1"/>
</dbReference>
<name>A0A543G2N2_9FLAO</name>
<evidence type="ECO:0000313" key="3">
    <source>
        <dbReference type="EMBL" id="TQM40317.1"/>
    </source>
</evidence>
<dbReference type="PROSITE" id="PS51352">
    <property type="entry name" value="THIOREDOXIN_2"/>
    <property type="match status" value="1"/>
</dbReference>
<feature type="transmembrane region" description="Helical" evidence="1">
    <location>
        <begin position="64"/>
        <end position="84"/>
    </location>
</feature>
<dbReference type="Gene3D" id="3.40.30.10">
    <property type="entry name" value="Glutaredoxin"/>
    <property type="match status" value="1"/>
</dbReference>
<keyword evidence="3" id="KW-0413">Isomerase</keyword>
<feature type="domain" description="Thioredoxin" evidence="2">
    <location>
        <begin position="145"/>
        <end position="286"/>
    </location>
</feature>